<organism evidence="10 11">
    <name type="scientific">Actinidia rufa</name>
    <dbReference type="NCBI Taxonomy" id="165716"/>
    <lineage>
        <taxon>Eukaryota</taxon>
        <taxon>Viridiplantae</taxon>
        <taxon>Streptophyta</taxon>
        <taxon>Embryophyta</taxon>
        <taxon>Tracheophyta</taxon>
        <taxon>Spermatophyta</taxon>
        <taxon>Magnoliopsida</taxon>
        <taxon>eudicotyledons</taxon>
        <taxon>Gunneridae</taxon>
        <taxon>Pentapetalae</taxon>
        <taxon>asterids</taxon>
        <taxon>Ericales</taxon>
        <taxon>Actinidiaceae</taxon>
        <taxon>Actinidia</taxon>
    </lineage>
</organism>
<evidence type="ECO:0000256" key="5">
    <source>
        <dbReference type="ARBA" id="ARBA00022702"/>
    </source>
</evidence>
<evidence type="ECO:0000256" key="1">
    <source>
        <dbReference type="ARBA" id="ARBA00004271"/>
    </source>
</evidence>
<comment type="caution">
    <text evidence="10">The sequence shown here is derived from an EMBL/GenBank/DDBJ whole genome shotgun (WGS) entry which is preliminary data.</text>
</comment>
<feature type="compositionally biased region" description="Basic and acidic residues" evidence="8">
    <location>
        <begin position="41"/>
        <end position="51"/>
    </location>
</feature>
<evidence type="ECO:0000256" key="7">
    <source>
        <dbReference type="ARBA" id="ARBA00023278"/>
    </source>
</evidence>
<dbReference type="GO" id="GO:1902025">
    <property type="term" value="P:nitrate import"/>
    <property type="evidence" value="ECO:0007669"/>
    <property type="project" value="TreeGrafter"/>
</dbReference>
<evidence type="ECO:0000256" key="8">
    <source>
        <dbReference type="SAM" id="MobiDB-lite"/>
    </source>
</evidence>
<dbReference type="OrthoDB" id="1097392at2759"/>
<feature type="chain" id="PRO_5029622080" evidence="9">
    <location>
        <begin position="20"/>
        <end position="85"/>
    </location>
</feature>
<comment type="subcellular location">
    <subcellularLocation>
        <location evidence="1">Secreted</location>
        <location evidence="1">Extracellular space</location>
        <location evidence="1">Apoplast</location>
    </subcellularLocation>
</comment>
<keyword evidence="3" id="KW-0052">Apoplast</keyword>
<dbReference type="InterPro" id="IPR033250">
    <property type="entry name" value="CEP"/>
</dbReference>
<evidence type="ECO:0000256" key="2">
    <source>
        <dbReference type="ARBA" id="ARBA00008963"/>
    </source>
</evidence>
<evidence type="ECO:0000256" key="3">
    <source>
        <dbReference type="ARBA" id="ARBA00022523"/>
    </source>
</evidence>
<dbReference type="GO" id="GO:0048046">
    <property type="term" value="C:apoplast"/>
    <property type="evidence" value="ECO:0007669"/>
    <property type="project" value="UniProtKB-SubCell"/>
</dbReference>
<keyword evidence="7" id="KW-0379">Hydroxylation</keyword>
<dbReference type="GO" id="GO:0048364">
    <property type="term" value="P:root development"/>
    <property type="evidence" value="ECO:0007669"/>
    <property type="project" value="InterPro"/>
</dbReference>
<keyword evidence="11" id="KW-1185">Reference proteome</keyword>
<keyword evidence="4" id="KW-0964">Secreted</keyword>
<evidence type="ECO:0000313" key="10">
    <source>
        <dbReference type="EMBL" id="GFZ18744.1"/>
    </source>
</evidence>
<accession>A0A7J0H7K3</accession>
<evidence type="ECO:0000256" key="9">
    <source>
        <dbReference type="SAM" id="SignalP"/>
    </source>
</evidence>
<dbReference type="GO" id="GO:2000280">
    <property type="term" value="P:regulation of root development"/>
    <property type="evidence" value="ECO:0007669"/>
    <property type="project" value="TreeGrafter"/>
</dbReference>
<dbReference type="PANTHER" id="PTHR33348">
    <property type="entry name" value="PRECURSOR OF CEP5"/>
    <property type="match status" value="1"/>
</dbReference>
<feature type="signal peptide" evidence="9">
    <location>
        <begin position="1"/>
        <end position="19"/>
    </location>
</feature>
<gene>
    <name evidence="10" type="ORF">Acr_27g0004830</name>
</gene>
<dbReference type="EMBL" id="BJWL01000027">
    <property type="protein sequence ID" value="GFZ18744.1"/>
    <property type="molecule type" value="Genomic_DNA"/>
</dbReference>
<dbReference type="GO" id="GO:0006995">
    <property type="term" value="P:cellular response to nitrogen starvation"/>
    <property type="evidence" value="ECO:0007669"/>
    <property type="project" value="UniProtKB-ARBA"/>
</dbReference>
<keyword evidence="6 9" id="KW-0732">Signal</keyword>
<feature type="region of interest" description="Disordered" evidence="8">
    <location>
        <begin position="37"/>
        <end position="85"/>
    </location>
</feature>
<dbReference type="PANTHER" id="PTHR33348:SF3">
    <property type="entry name" value="PRECURSOR OF CEP1"/>
    <property type="match status" value="1"/>
</dbReference>
<sequence>MNKFVKSTCLFLLLAICFCEVVCVGGRSLKLEKNFNPNVKMDSKEMRKEAASPRYGYRTMDQESVDDFRPTTPGHSPGVGHSQHD</sequence>
<keyword evidence="5" id="KW-0372">Hormone</keyword>
<reference evidence="10 11" key="1">
    <citation type="submission" date="2019-07" db="EMBL/GenBank/DDBJ databases">
        <title>De Novo Assembly of kiwifruit Actinidia rufa.</title>
        <authorList>
            <person name="Sugita-Konishi S."/>
            <person name="Sato K."/>
            <person name="Mori E."/>
            <person name="Abe Y."/>
            <person name="Kisaki G."/>
            <person name="Hamano K."/>
            <person name="Suezawa K."/>
            <person name="Otani M."/>
            <person name="Fukuda T."/>
            <person name="Manabe T."/>
            <person name="Gomi K."/>
            <person name="Tabuchi M."/>
            <person name="Akimitsu K."/>
            <person name="Kataoka I."/>
        </authorList>
    </citation>
    <scope>NUCLEOTIDE SEQUENCE [LARGE SCALE GENOMIC DNA]</scope>
    <source>
        <strain evidence="11">cv. Fuchu</strain>
    </source>
</reference>
<comment type="similarity">
    <text evidence="2">Belongs to the C-terminally encoded plant signaling peptide (CEP) family.</text>
</comment>
<evidence type="ECO:0000313" key="11">
    <source>
        <dbReference type="Proteomes" id="UP000585474"/>
    </source>
</evidence>
<dbReference type="GO" id="GO:0005179">
    <property type="term" value="F:hormone activity"/>
    <property type="evidence" value="ECO:0007669"/>
    <property type="project" value="UniProtKB-KW"/>
</dbReference>
<proteinExistence type="inferred from homology"/>
<evidence type="ECO:0000256" key="6">
    <source>
        <dbReference type="ARBA" id="ARBA00022729"/>
    </source>
</evidence>
<protein>
    <submittedName>
        <fullName evidence="10">Uncharacterized protein</fullName>
    </submittedName>
</protein>
<dbReference type="GO" id="GO:1901371">
    <property type="term" value="P:regulation of leaf morphogenesis"/>
    <property type="evidence" value="ECO:0007669"/>
    <property type="project" value="TreeGrafter"/>
</dbReference>
<name>A0A7J0H7K3_9ERIC</name>
<dbReference type="Proteomes" id="UP000585474">
    <property type="component" value="Unassembled WGS sequence"/>
</dbReference>
<evidence type="ECO:0000256" key="4">
    <source>
        <dbReference type="ARBA" id="ARBA00022525"/>
    </source>
</evidence>
<dbReference type="AlphaFoldDB" id="A0A7J0H7K3"/>